<organism evidence="12 13">
    <name type="scientific">Nadsonia fulvescens var. elongata DSM 6958</name>
    <dbReference type="NCBI Taxonomy" id="857566"/>
    <lineage>
        <taxon>Eukaryota</taxon>
        <taxon>Fungi</taxon>
        <taxon>Dikarya</taxon>
        <taxon>Ascomycota</taxon>
        <taxon>Saccharomycotina</taxon>
        <taxon>Dipodascomycetes</taxon>
        <taxon>Dipodascales</taxon>
        <taxon>Dipodascales incertae sedis</taxon>
        <taxon>Nadsonia</taxon>
    </lineage>
</organism>
<protein>
    <recommendedName>
        <fullName evidence="11">SMP-LTD domain-containing protein</fullName>
    </recommendedName>
</protein>
<evidence type="ECO:0000256" key="1">
    <source>
        <dbReference type="ARBA" id="ARBA00004586"/>
    </source>
</evidence>
<name>A0A1E3PMP1_9ASCO</name>
<keyword evidence="8 10" id="KW-0472">Membrane</keyword>
<gene>
    <name evidence="12" type="ORF">NADFUDRAFT_7960</name>
</gene>
<dbReference type="OrthoDB" id="5599157at2759"/>
<dbReference type="GO" id="GO:0015914">
    <property type="term" value="P:phospholipid transport"/>
    <property type="evidence" value="ECO:0007669"/>
    <property type="project" value="TreeGrafter"/>
</dbReference>
<proteinExistence type="inferred from homology"/>
<evidence type="ECO:0000256" key="9">
    <source>
        <dbReference type="SAM" id="MobiDB-lite"/>
    </source>
</evidence>
<feature type="transmembrane region" description="Helical" evidence="10">
    <location>
        <begin position="6"/>
        <end position="33"/>
    </location>
</feature>
<keyword evidence="3 10" id="KW-0812">Transmembrane</keyword>
<comment type="subcellular location">
    <subcellularLocation>
        <location evidence="1">Endoplasmic reticulum membrane</location>
    </subcellularLocation>
</comment>
<evidence type="ECO:0000313" key="13">
    <source>
        <dbReference type="Proteomes" id="UP000095009"/>
    </source>
</evidence>
<dbReference type="GO" id="GO:0008289">
    <property type="term" value="F:lipid binding"/>
    <property type="evidence" value="ECO:0007669"/>
    <property type="project" value="UniProtKB-KW"/>
</dbReference>
<dbReference type="PANTHER" id="PTHR13466">
    <property type="entry name" value="TEX2 PROTEIN-RELATED"/>
    <property type="match status" value="1"/>
</dbReference>
<dbReference type="AlphaFoldDB" id="A0A1E3PMP1"/>
<dbReference type="PROSITE" id="PS51847">
    <property type="entry name" value="SMP"/>
    <property type="match status" value="1"/>
</dbReference>
<keyword evidence="7" id="KW-0446">Lipid-binding</keyword>
<keyword evidence="2" id="KW-0813">Transport</keyword>
<evidence type="ECO:0000256" key="7">
    <source>
        <dbReference type="ARBA" id="ARBA00023121"/>
    </source>
</evidence>
<dbReference type="CDD" id="cd21671">
    <property type="entry name" value="SMP_Mmm1"/>
    <property type="match status" value="1"/>
</dbReference>
<evidence type="ECO:0000256" key="5">
    <source>
        <dbReference type="ARBA" id="ARBA00022989"/>
    </source>
</evidence>
<dbReference type="InterPro" id="IPR027537">
    <property type="entry name" value="Mmm1"/>
</dbReference>
<keyword evidence="4" id="KW-0256">Endoplasmic reticulum</keyword>
<reference evidence="12 13" key="1">
    <citation type="journal article" date="2016" name="Proc. Natl. Acad. Sci. U.S.A.">
        <title>Comparative genomics of biotechnologically important yeasts.</title>
        <authorList>
            <person name="Riley R."/>
            <person name="Haridas S."/>
            <person name="Wolfe K.H."/>
            <person name="Lopes M.R."/>
            <person name="Hittinger C.T."/>
            <person name="Goeker M."/>
            <person name="Salamov A.A."/>
            <person name="Wisecaver J.H."/>
            <person name="Long T.M."/>
            <person name="Calvey C.H."/>
            <person name="Aerts A.L."/>
            <person name="Barry K.W."/>
            <person name="Choi C."/>
            <person name="Clum A."/>
            <person name="Coughlan A.Y."/>
            <person name="Deshpande S."/>
            <person name="Douglass A.P."/>
            <person name="Hanson S.J."/>
            <person name="Klenk H.-P."/>
            <person name="LaButti K.M."/>
            <person name="Lapidus A."/>
            <person name="Lindquist E.A."/>
            <person name="Lipzen A.M."/>
            <person name="Meier-Kolthoff J.P."/>
            <person name="Ohm R.A."/>
            <person name="Otillar R.P."/>
            <person name="Pangilinan J.L."/>
            <person name="Peng Y."/>
            <person name="Rokas A."/>
            <person name="Rosa C.A."/>
            <person name="Scheuner C."/>
            <person name="Sibirny A.A."/>
            <person name="Slot J.C."/>
            <person name="Stielow J.B."/>
            <person name="Sun H."/>
            <person name="Kurtzman C.P."/>
            <person name="Blackwell M."/>
            <person name="Grigoriev I.V."/>
            <person name="Jeffries T.W."/>
        </authorList>
    </citation>
    <scope>NUCLEOTIDE SEQUENCE [LARGE SCALE GENOMIC DNA]</scope>
    <source>
        <strain evidence="12 13">DSM 6958</strain>
    </source>
</reference>
<feature type="domain" description="SMP-LTD" evidence="11">
    <location>
        <begin position="79"/>
        <end position="313"/>
    </location>
</feature>
<feature type="region of interest" description="Disordered" evidence="9">
    <location>
        <begin position="218"/>
        <end position="247"/>
    </location>
</feature>
<dbReference type="PANTHER" id="PTHR13466:SF0">
    <property type="entry name" value="SMP-LTD DOMAIN-CONTAINING PROTEIN"/>
    <property type="match status" value="1"/>
</dbReference>
<dbReference type="InterPro" id="IPR031468">
    <property type="entry name" value="SMP_LBD"/>
</dbReference>
<dbReference type="GO" id="GO:0005789">
    <property type="term" value="C:endoplasmic reticulum membrane"/>
    <property type="evidence" value="ECO:0007669"/>
    <property type="project" value="UniProtKB-SubCell"/>
</dbReference>
<evidence type="ECO:0000259" key="11">
    <source>
        <dbReference type="PROSITE" id="PS51847"/>
    </source>
</evidence>
<dbReference type="Proteomes" id="UP000095009">
    <property type="component" value="Unassembled WGS sequence"/>
</dbReference>
<dbReference type="InterPro" id="IPR019411">
    <property type="entry name" value="MMM1_dom"/>
</dbReference>
<dbReference type="GO" id="GO:1990456">
    <property type="term" value="P:mitochondrion-endoplasmic reticulum membrane tethering"/>
    <property type="evidence" value="ECO:0007669"/>
    <property type="project" value="TreeGrafter"/>
</dbReference>
<keyword evidence="13" id="KW-1185">Reference proteome</keyword>
<feature type="non-terminal residue" evidence="12">
    <location>
        <position position="337"/>
    </location>
</feature>
<evidence type="ECO:0000313" key="12">
    <source>
        <dbReference type="EMBL" id="ODQ66703.1"/>
    </source>
</evidence>
<evidence type="ECO:0000256" key="2">
    <source>
        <dbReference type="ARBA" id="ARBA00022448"/>
    </source>
</evidence>
<accession>A0A1E3PMP1</accession>
<dbReference type="HAMAP" id="MF_03103">
    <property type="entry name" value="Mmm1"/>
    <property type="match status" value="1"/>
</dbReference>
<dbReference type="STRING" id="857566.A0A1E3PMP1"/>
<keyword evidence="6" id="KW-0445">Lipid transport</keyword>
<sequence>VGGDGYNWNFIGGLVIGQLSVFMIMVIFIRFFIFADSSPNSRDYSTHLRQNRRPKILPSSVATTEKILEKTYYNVDSHPSETLDWFSVLVAQAINQVREDVRTNENIIKSLNDAFISIGNMPKFLDKIEVTELNIGEDFPIFSNCRISPSDDDPTRLEAQIDVDLRDNITLGIMTKLLMNYPKALFAVLPVALSVSVKRFSGTLTVSLRTRSVLKEPNFSPGSTKSNVNSLNNSAPGSSSSNSSGSGTVNTTYLTFSFSSDYILEFSINSSIGSKSKTQLLDLPKIGQMVESRLHKWFIDRCVEPRYQQVPLPSFWPRKKTTKEKDQNIPSTSYGNT</sequence>
<evidence type="ECO:0000256" key="8">
    <source>
        <dbReference type="ARBA" id="ARBA00023136"/>
    </source>
</evidence>
<feature type="region of interest" description="Disordered" evidence="9">
    <location>
        <begin position="318"/>
        <end position="337"/>
    </location>
</feature>
<feature type="compositionally biased region" description="Low complexity" evidence="9">
    <location>
        <begin position="229"/>
        <end position="247"/>
    </location>
</feature>
<dbReference type="EMBL" id="KV454408">
    <property type="protein sequence ID" value="ODQ66703.1"/>
    <property type="molecule type" value="Genomic_DNA"/>
</dbReference>
<dbReference type="GO" id="GO:0007005">
    <property type="term" value="P:mitochondrion organization"/>
    <property type="evidence" value="ECO:0007669"/>
    <property type="project" value="InterPro"/>
</dbReference>
<evidence type="ECO:0000256" key="6">
    <source>
        <dbReference type="ARBA" id="ARBA00023055"/>
    </source>
</evidence>
<evidence type="ECO:0000256" key="10">
    <source>
        <dbReference type="SAM" id="Phobius"/>
    </source>
</evidence>
<feature type="non-terminal residue" evidence="12">
    <location>
        <position position="1"/>
    </location>
</feature>
<feature type="compositionally biased region" description="Polar residues" evidence="9">
    <location>
        <begin position="328"/>
        <end position="337"/>
    </location>
</feature>
<keyword evidence="5 10" id="KW-1133">Transmembrane helix</keyword>
<dbReference type="Pfam" id="PF10296">
    <property type="entry name" value="MMM1"/>
    <property type="match status" value="1"/>
</dbReference>
<evidence type="ECO:0000256" key="3">
    <source>
        <dbReference type="ARBA" id="ARBA00022692"/>
    </source>
</evidence>
<dbReference type="GO" id="GO:0032865">
    <property type="term" value="C:ERMES complex"/>
    <property type="evidence" value="ECO:0007669"/>
    <property type="project" value="InterPro"/>
</dbReference>
<evidence type="ECO:0000256" key="4">
    <source>
        <dbReference type="ARBA" id="ARBA00022824"/>
    </source>
</evidence>